<comment type="cofactor">
    <cofactor evidence="8">
        <name>[4Fe-4S] cluster</name>
        <dbReference type="ChEBI" id="CHEBI:49883"/>
    </cofactor>
    <text evidence="8">Binds 1 [4Fe-4S] cluster. The cluster is coordinated with 3 cysteines and an exchangeable S-adenosyl-L-methionine.</text>
</comment>
<dbReference type="Pfam" id="PF04055">
    <property type="entry name" value="Radical_SAM"/>
    <property type="match status" value="1"/>
</dbReference>
<dbReference type="GO" id="GO:1904047">
    <property type="term" value="F:S-adenosyl-L-methionine binding"/>
    <property type="evidence" value="ECO:0007669"/>
    <property type="project" value="UniProtKB-UniRule"/>
</dbReference>
<dbReference type="SUPFAM" id="SSF102114">
    <property type="entry name" value="Radical SAM enzymes"/>
    <property type="match status" value="1"/>
</dbReference>
<evidence type="ECO:0000256" key="2">
    <source>
        <dbReference type="ARBA" id="ARBA00022691"/>
    </source>
</evidence>
<comment type="cofactor">
    <cofactor evidence="8">
        <name>Mg(2+)</name>
        <dbReference type="ChEBI" id="CHEBI:18420"/>
    </cofactor>
</comment>
<accession>A0A7G9Z1B0</accession>
<dbReference type="AlphaFoldDB" id="A0A7G9Z1B0"/>
<dbReference type="GO" id="GO:0051539">
    <property type="term" value="F:4 iron, 4 sulfur cluster binding"/>
    <property type="evidence" value="ECO:0007669"/>
    <property type="project" value="UniProtKB-UniRule"/>
</dbReference>
<feature type="binding site" evidence="8">
    <location>
        <position position="96"/>
    </location>
    <ligand>
        <name>substrate</name>
    </ligand>
</feature>
<keyword evidence="1 8" id="KW-0004">4Fe-4S</keyword>
<dbReference type="PANTHER" id="PTHR42836">
    <property type="entry name" value="7-CARBOXY-7-DEAZAGUANINE SYNTHASE"/>
    <property type="match status" value="1"/>
</dbReference>
<dbReference type="GO" id="GO:0016840">
    <property type="term" value="F:carbon-nitrogen lyase activity"/>
    <property type="evidence" value="ECO:0007669"/>
    <property type="project" value="UniProtKB-UniRule"/>
</dbReference>
<dbReference type="EMBL" id="MT631559">
    <property type="protein sequence ID" value="QNO54044.1"/>
    <property type="molecule type" value="Genomic_DNA"/>
</dbReference>
<keyword evidence="7 8" id="KW-0456">Lyase</keyword>
<comment type="subunit">
    <text evidence="8">Homodimer.</text>
</comment>
<gene>
    <name evidence="8 10" type="primary">queE</name>
    <name evidence="10" type="ORF">KFAGBJAM_00026</name>
</gene>
<feature type="binding site" evidence="8">
    <location>
        <position position="36"/>
    </location>
    <ligand>
        <name>[4Fe-4S] cluster</name>
        <dbReference type="ChEBI" id="CHEBI:49883"/>
        <note>4Fe-4S-S-AdoMet</note>
    </ligand>
</feature>
<dbReference type="HAMAP" id="MF_00917">
    <property type="entry name" value="QueE"/>
    <property type="match status" value="1"/>
</dbReference>
<comment type="caution">
    <text evidence="8">Lacks conserved residue(s) required for the propagation of feature annotation.</text>
</comment>
<dbReference type="InterPro" id="IPR013785">
    <property type="entry name" value="Aldolase_TIM"/>
</dbReference>
<dbReference type="InterPro" id="IPR058240">
    <property type="entry name" value="rSAM_sf"/>
</dbReference>
<evidence type="ECO:0000256" key="3">
    <source>
        <dbReference type="ARBA" id="ARBA00022723"/>
    </source>
</evidence>
<dbReference type="GO" id="GO:0000287">
    <property type="term" value="F:magnesium ion binding"/>
    <property type="evidence" value="ECO:0007669"/>
    <property type="project" value="UniProtKB-UniRule"/>
</dbReference>
<keyword evidence="6 8" id="KW-0411">Iron-sulfur</keyword>
<feature type="binding site" evidence="8">
    <location>
        <begin position="38"/>
        <end position="40"/>
    </location>
    <ligand>
        <name>S-adenosyl-L-methionine</name>
        <dbReference type="ChEBI" id="CHEBI:59789"/>
    </ligand>
</feature>
<evidence type="ECO:0000256" key="5">
    <source>
        <dbReference type="ARBA" id="ARBA00023004"/>
    </source>
</evidence>
<feature type="domain" description="Radical SAM core" evidence="9">
    <location>
        <begin position="19"/>
        <end position="263"/>
    </location>
</feature>
<dbReference type="UniPathway" id="UPA00391"/>
<comment type="catalytic activity">
    <reaction evidence="8">
        <text>6-carboxy-5,6,7,8-tetrahydropterin + H(+) = 7-carboxy-7-carbaguanine + NH4(+)</text>
        <dbReference type="Rhea" id="RHEA:27974"/>
        <dbReference type="ChEBI" id="CHEBI:15378"/>
        <dbReference type="ChEBI" id="CHEBI:28938"/>
        <dbReference type="ChEBI" id="CHEBI:61032"/>
        <dbReference type="ChEBI" id="CHEBI:61036"/>
        <dbReference type="EC" id="4.3.99.3"/>
    </reaction>
</comment>
<evidence type="ECO:0000259" key="9">
    <source>
        <dbReference type="PROSITE" id="PS51918"/>
    </source>
</evidence>
<reference evidence="10" key="1">
    <citation type="submission" date="2020-06" db="EMBL/GenBank/DDBJ databases">
        <title>Unique genomic features of the anaerobic methanotrophic archaea.</title>
        <authorList>
            <person name="Chadwick G.L."/>
            <person name="Skennerton C.T."/>
            <person name="Laso-Perez R."/>
            <person name="Leu A.O."/>
            <person name="Speth D.R."/>
            <person name="Yu H."/>
            <person name="Morgan-Lang C."/>
            <person name="Hatzenpichler R."/>
            <person name="Goudeau D."/>
            <person name="Malmstrom R."/>
            <person name="Brazelton W.J."/>
            <person name="Woyke T."/>
            <person name="Hallam S.J."/>
            <person name="Tyson G.W."/>
            <person name="Wegener G."/>
            <person name="Boetius A."/>
            <person name="Orphan V."/>
        </authorList>
    </citation>
    <scope>NUCLEOTIDE SEQUENCE</scope>
</reference>
<name>A0A7G9Z1B0_9EURY</name>
<comment type="function">
    <text evidence="8">Catalyzes the complex heterocyclic radical-mediated conversion of 6-carboxy-5,6,7,8-tetrahydropterin (CPH4) to 7-carboxy-7-deazaguanine (CDG), a step common to the biosynthetic pathways of all 7-deazapurine-containing compounds.</text>
</comment>
<dbReference type="PROSITE" id="PS51918">
    <property type="entry name" value="RADICAL_SAM"/>
    <property type="match status" value="1"/>
</dbReference>
<dbReference type="PANTHER" id="PTHR42836:SF1">
    <property type="entry name" value="7-CARBOXY-7-DEAZAGUANINE SYNTHASE"/>
    <property type="match status" value="1"/>
</dbReference>
<organism evidence="10">
    <name type="scientific">Candidatus Methanophagaceae archaeon ANME-1 ERB6</name>
    <dbReference type="NCBI Taxonomy" id="2759912"/>
    <lineage>
        <taxon>Archaea</taxon>
        <taxon>Methanobacteriati</taxon>
        <taxon>Methanobacteriota</taxon>
        <taxon>Stenosarchaea group</taxon>
        <taxon>Methanomicrobia</taxon>
        <taxon>Candidatus Methanophagales</taxon>
        <taxon>Candidatus Methanophagaceae</taxon>
    </lineage>
</organism>
<keyword evidence="3 8" id="KW-0479">Metal-binding</keyword>
<evidence type="ECO:0000256" key="7">
    <source>
        <dbReference type="ARBA" id="ARBA00023239"/>
    </source>
</evidence>
<comment type="similarity">
    <text evidence="8">Belongs to the radical SAM superfamily. 7-carboxy-7-deazaguanine synthase family.</text>
</comment>
<feature type="binding site" evidence="8">
    <location>
        <position position="32"/>
    </location>
    <ligand>
        <name>[4Fe-4S] cluster</name>
        <dbReference type="ChEBI" id="CHEBI:49883"/>
        <note>4Fe-4S-S-AdoMet</note>
    </ligand>
</feature>
<protein>
    <recommendedName>
        <fullName evidence="8">7-carboxy-7-deazaguanine synthase</fullName>
        <shortName evidence="8">CDG synthase</shortName>
        <ecNumber evidence="8">4.3.99.3</ecNumber>
    </recommendedName>
    <alternativeName>
        <fullName evidence="8">Archaeosine biosynthesis protein QueE</fullName>
    </alternativeName>
</protein>
<dbReference type="InterPro" id="IPR007197">
    <property type="entry name" value="rSAM"/>
</dbReference>
<keyword evidence="5 8" id="KW-0408">Iron</keyword>
<keyword evidence="4 8" id="KW-0460">Magnesium</keyword>
<evidence type="ECO:0000313" key="10">
    <source>
        <dbReference type="EMBL" id="QNO54044.1"/>
    </source>
</evidence>
<dbReference type="SFLD" id="SFLDS00029">
    <property type="entry name" value="Radical_SAM"/>
    <property type="match status" value="1"/>
</dbReference>
<keyword evidence="2 8" id="KW-0949">S-adenosyl-L-methionine</keyword>
<dbReference type="Gene3D" id="3.20.20.70">
    <property type="entry name" value="Aldolase class I"/>
    <property type="match status" value="1"/>
</dbReference>
<feature type="binding site" evidence="8">
    <location>
        <position position="39"/>
    </location>
    <ligand>
        <name>[4Fe-4S] cluster</name>
        <dbReference type="ChEBI" id="CHEBI:49883"/>
        <note>4Fe-4S-S-AdoMet</note>
    </ligand>
</feature>
<feature type="binding site" evidence="8">
    <location>
        <begin position="13"/>
        <end position="15"/>
    </location>
    <ligand>
        <name>substrate</name>
    </ligand>
</feature>
<comment type="pathway">
    <text evidence="8">Purine metabolism; 7-cyano-7-deazaguanine biosynthesis.</text>
</comment>
<evidence type="ECO:0000256" key="8">
    <source>
        <dbReference type="HAMAP-Rule" id="MF_00917"/>
    </source>
</evidence>
<feature type="binding site" evidence="8">
    <location>
        <position position="98"/>
    </location>
    <ligand>
        <name>S-adenosyl-L-methionine</name>
        <dbReference type="ChEBI" id="CHEBI:59789"/>
    </ligand>
</feature>
<dbReference type="InterPro" id="IPR024924">
    <property type="entry name" value="7-CO-7-deazaguanine_synth-like"/>
</dbReference>
<feature type="binding site" evidence="8">
    <location>
        <position position="28"/>
    </location>
    <ligand>
        <name>substrate</name>
    </ligand>
</feature>
<proteinExistence type="inferred from homology"/>
<dbReference type="EC" id="4.3.99.3" evidence="8"/>
<sequence>MSKGYITEIFDSFQGEGPYVGRRQIFIRFAGCPLHCFYCDTSYAKDPHPKFCDFFGGSSMIHSEKLIRNPMSTKAAVDCIKELRTSTPDLHSICYTGGEPLSSAAFVKEIAAEAKSMQLKNFLETSGNSAKRFDSVADYFDFASIDIKLRNHLAVEERDYDNLYGNELECIRIAIDRGIETIVKVVVVKNTPVGEIEQICKDLVGLDIKFVLQPVTAHSSLQNADADIVAPDVKELFELSATAGRYLEHVMVIPQVHKVMGIR</sequence>
<evidence type="ECO:0000256" key="1">
    <source>
        <dbReference type="ARBA" id="ARBA00022485"/>
    </source>
</evidence>
<feature type="binding site" evidence="8">
    <location>
        <position position="41"/>
    </location>
    <ligand>
        <name>Mg(2+)</name>
        <dbReference type="ChEBI" id="CHEBI:18420"/>
    </ligand>
</feature>
<evidence type="ECO:0000256" key="6">
    <source>
        <dbReference type="ARBA" id="ARBA00023014"/>
    </source>
</evidence>
<comment type="cofactor">
    <cofactor evidence="8">
        <name>S-adenosyl-L-methionine</name>
        <dbReference type="ChEBI" id="CHEBI:59789"/>
    </cofactor>
    <text evidence="8">Binds 1 S-adenosyl-L-methionine per subunit.</text>
</comment>
<evidence type="ECO:0000256" key="4">
    <source>
        <dbReference type="ARBA" id="ARBA00022842"/>
    </source>
</evidence>